<proteinExistence type="predicted"/>
<feature type="region of interest" description="Disordered" evidence="1">
    <location>
        <begin position="1"/>
        <end position="21"/>
    </location>
</feature>
<evidence type="ECO:0000256" key="1">
    <source>
        <dbReference type="SAM" id="MobiDB-lite"/>
    </source>
</evidence>
<keyword evidence="3" id="KW-1185">Reference proteome</keyword>
<comment type="caution">
    <text evidence="2">The sequence shown here is derived from an EMBL/GenBank/DDBJ whole genome shotgun (WGS) entry which is preliminary data.</text>
</comment>
<protein>
    <submittedName>
        <fullName evidence="2">Uncharacterized protein</fullName>
    </submittedName>
</protein>
<reference evidence="2 3" key="1">
    <citation type="submission" date="2019-04" db="EMBL/GenBank/DDBJ databases">
        <title>Chromosome genome assembly for Takifugu flavidus.</title>
        <authorList>
            <person name="Xiao S."/>
        </authorList>
    </citation>
    <scope>NUCLEOTIDE SEQUENCE [LARGE SCALE GENOMIC DNA]</scope>
    <source>
        <strain evidence="2">HTHZ2018</strain>
        <tissue evidence="2">Muscle</tissue>
    </source>
</reference>
<feature type="compositionally biased region" description="Basic and acidic residues" evidence="1">
    <location>
        <begin position="1"/>
        <end position="20"/>
    </location>
</feature>
<sequence>MVRYLDATEHSLKHGGDSRRQVVTPGELDRAVGGPKTLSRISICSRMSTARALQSDLQQSTN</sequence>
<evidence type="ECO:0000313" key="3">
    <source>
        <dbReference type="Proteomes" id="UP000324091"/>
    </source>
</evidence>
<gene>
    <name evidence="2" type="ORF">D4764_14G0010030</name>
</gene>
<dbReference type="EMBL" id="RHFK02000006">
    <property type="protein sequence ID" value="TWW75000.1"/>
    <property type="molecule type" value="Genomic_DNA"/>
</dbReference>
<name>A0A5C6P9T8_9TELE</name>
<organism evidence="2 3">
    <name type="scientific">Takifugu flavidus</name>
    <name type="common">sansaifugu</name>
    <dbReference type="NCBI Taxonomy" id="433684"/>
    <lineage>
        <taxon>Eukaryota</taxon>
        <taxon>Metazoa</taxon>
        <taxon>Chordata</taxon>
        <taxon>Craniata</taxon>
        <taxon>Vertebrata</taxon>
        <taxon>Euteleostomi</taxon>
        <taxon>Actinopterygii</taxon>
        <taxon>Neopterygii</taxon>
        <taxon>Teleostei</taxon>
        <taxon>Neoteleostei</taxon>
        <taxon>Acanthomorphata</taxon>
        <taxon>Eupercaria</taxon>
        <taxon>Tetraodontiformes</taxon>
        <taxon>Tetradontoidea</taxon>
        <taxon>Tetraodontidae</taxon>
        <taxon>Takifugu</taxon>
    </lineage>
</organism>
<accession>A0A5C6P9T8</accession>
<dbReference type="Proteomes" id="UP000324091">
    <property type="component" value="Chromosome 14"/>
</dbReference>
<evidence type="ECO:0000313" key="2">
    <source>
        <dbReference type="EMBL" id="TWW75000.1"/>
    </source>
</evidence>
<dbReference type="AlphaFoldDB" id="A0A5C6P9T8"/>